<dbReference type="PROSITE" id="PS50118">
    <property type="entry name" value="HMG_BOX_2"/>
    <property type="match status" value="1"/>
</dbReference>
<dbReference type="Gene3D" id="1.10.30.10">
    <property type="entry name" value="High mobility group box domain"/>
    <property type="match status" value="1"/>
</dbReference>
<evidence type="ECO:0000256" key="2">
    <source>
        <dbReference type="PROSITE-ProRule" id="PRU00267"/>
    </source>
</evidence>
<proteinExistence type="predicted"/>
<dbReference type="GO" id="GO:0003677">
    <property type="term" value="F:DNA binding"/>
    <property type="evidence" value="ECO:0007669"/>
    <property type="project" value="UniProtKB-UniRule"/>
</dbReference>
<evidence type="ECO:0000256" key="1">
    <source>
        <dbReference type="ARBA" id="ARBA00023125"/>
    </source>
</evidence>
<feature type="region of interest" description="Disordered" evidence="3">
    <location>
        <begin position="343"/>
        <end position="416"/>
    </location>
</feature>
<dbReference type="EMBL" id="RYZI01000304">
    <property type="protein sequence ID" value="RWA06831.1"/>
    <property type="molecule type" value="Genomic_DNA"/>
</dbReference>
<evidence type="ECO:0000313" key="6">
    <source>
        <dbReference type="Proteomes" id="UP000286045"/>
    </source>
</evidence>
<gene>
    <name evidence="5" type="ORF">EKO27_g8276</name>
</gene>
<feature type="domain" description="HMG box" evidence="4">
    <location>
        <begin position="256"/>
        <end position="324"/>
    </location>
</feature>
<accession>A0A439CXU0</accession>
<dbReference type="SMART" id="SM00398">
    <property type="entry name" value="HMG"/>
    <property type="match status" value="1"/>
</dbReference>
<dbReference type="InterPro" id="IPR036910">
    <property type="entry name" value="HMG_box_dom_sf"/>
</dbReference>
<evidence type="ECO:0000259" key="4">
    <source>
        <dbReference type="PROSITE" id="PS50118"/>
    </source>
</evidence>
<feature type="compositionally biased region" description="Low complexity" evidence="3">
    <location>
        <begin position="388"/>
        <end position="416"/>
    </location>
</feature>
<dbReference type="GO" id="GO:0005634">
    <property type="term" value="C:nucleus"/>
    <property type="evidence" value="ECO:0007669"/>
    <property type="project" value="UniProtKB-UniRule"/>
</dbReference>
<comment type="caution">
    <text evidence="5">The sequence shown here is derived from an EMBL/GenBank/DDBJ whole genome shotgun (WGS) entry which is preliminary data.</text>
</comment>
<evidence type="ECO:0000256" key="3">
    <source>
        <dbReference type="SAM" id="MobiDB-lite"/>
    </source>
</evidence>
<keyword evidence="2" id="KW-0539">Nucleus</keyword>
<feature type="DNA-binding region" description="HMG box" evidence="2">
    <location>
        <begin position="256"/>
        <end position="324"/>
    </location>
</feature>
<dbReference type="AlphaFoldDB" id="A0A439CXU0"/>
<name>A0A439CXU0_9PEZI</name>
<dbReference type="InterPro" id="IPR050342">
    <property type="entry name" value="HMGB"/>
</dbReference>
<keyword evidence="6" id="KW-1185">Reference proteome</keyword>
<feature type="region of interest" description="Disordered" evidence="3">
    <location>
        <begin position="217"/>
        <end position="258"/>
    </location>
</feature>
<dbReference type="STRING" id="363999.A0A439CXU0"/>
<dbReference type="InterPro" id="IPR009071">
    <property type="entry name" value="HMG_box_dom"/>
</dbReference>
<feature type="compositionally biased region" description="Polar residues" evidence="3">
    <location>
        <begin position="231"/>
        <end position="247"/>
    </location>
</feature>
<organism evidence="5 6">
    <name type="scientific">Xylaria grammica</name>
    <dbReference type="NCBI Taxonomy" id="363999"/>
    <lineage>
        <taxon>Eukaryota</taxon>
        <taxon>Fungi</taxon>
        <taxon>Dikarya</taxon>
        <taxon>Ascomycota</taxon>
        <taxon>Pezizomycotina</taxon>
        <taxon>Sordariomycetes</taxon>
        <taxon>Xylariomycetidae</taxon>
        <taxon>Xylariales</taxon>
        <taxon>Xylariaceae</taxon>
        <taxon>Xylaria</taxon>
    </lineage>
</organism>
<keyword evidence="1 2" id="KW-0238">DNA-binding</keyword>
<dbReference type="PANTHER" id="PTHR48112">
    <property type="entry name" value="HIGH MOBILITY GROUP PROTEIN DSP1"/>
    <property type="match status" value="1"/>
</dbReference>
<sequence>MSPSPDSLLPFWRSEWERVLIQLDEFNCVIRISFDVYWRLGNGGRDYFIRQASVLLDKPAEFFIDNSNATRVLLVNRWDLQAVIPCQLEPWTANGLPRFFPKLPSQQHITNTPENSTPGTYYVTNTNTSPSNVFTPPGSSASGNSIQLNTPLSDTQINNVTQQTTPVSQTPTNSVGYTQTPGVGYPAAFGAPGYMPQQSAYTPFPQMNMPMGQSVAVNSQPISSLKRKSTAESNPQGQAQEEASGSTSKRRKKEHPARPPNAYILFRSYWHNQTVADNPGISNADVSRKITKRWEEMTELEKDLWHEQADNLALEHARLYPDAKYTINIKAIQKKQNARAARAAAAKAEAEAAAREQQQQPEQSQPEQQQAQQQSEVQNQQGNHVEQVEAQQVQVESVQELPEQVGPHEQPSGQPELPQELLEPIEFPENLQQQAEIWEKKAAEGEDISFFDILGGVDFMEEFTF</sequence>
<protein>
    <recommendedName>
        <fullName evidence="4">HMG box domain-containing protein</fullName>
    </recommendedName>
</protein>
<dbReference type="CDD" id="cd01389">
    <property type="entry name" value="HMG-box_ROX1-like"/>
    <property type="match status" value="1"/>
</dbReference>
<evidence type="ECO:0000313" key="5">
    <source>
        <dbReference type="EMBL" id="RWA06831.1"/>
    </source>
</evidence>
<dbReference type="SUPFAM" id="SSF47095">
    <property type="entry name" value="HMG-box"/>
    <property type="match status" value="1"/>
</dbReference>
<dbReference type="Proteomes" id="UP000286045">
    <property type="component" value="Unassembled WGS sequence"/>
</dbReference>
<reference evidence="5 6" key="1">
    <citation type="submission" date="2018-12" db="EMBL/GenBank/DDBJ databases">
        <title>Draft genome sequence of Xylaria grammica IHI A82.</title>
        <authorList>
            <person name="Buettner E."/>
            <person name="Kellner H."/>
        </authorList>
    </citation>
    <scope>NUCLEOTIDE SEQUENCE [LARGE SCALE GENOMIC DNA]</scope>
    <source>
        <strain evidence="5 6">IHI A82</strain>
    </source>
</reference>
<feature type="compositionally biased region" description="Low complexity" evidence="3">
    <location>
        <begin position="355"/>
        <end position="381"/>
    </location>
</feature>
<dbReference type="Pfam" id="PF00505">
    <property type="entry name" value="HMG_box"/>
    <property type="match status" value="1"/>
</dbReference>